<accession>A0A8C8Y688</accession>
<sequence length="206" mass="22286">MLLKVVGGEEITKSRTAESPKPHCTLLVSDLPLGVKPRELSLLFRPFRGYEGSLIKLTSKRPASVVSSDSRSEAEATKQALNGIHFDPQVPQTLLKANPSVAKNKVAGPPNRTSLPKIVPHAVPPPIHCSPRAPGSRLEVPTVLLSTGFPVREGDGHLSCGCRCNLRGRCSQAVLQNWSVLARSNFVSSFDPFESLPQPLSHFRVS</sequence>
<reference evidence="2" key="2">
    <citation type="submission" date="2025-08" db="UniProtKB">
        <authorList>
            <consortium name="Ensembl"/>
        </authorList>
    </citation>
    <scope>IDENTIFICATION</scope>
</reference>
<evidence type="ECO:0000256" key="1">
    <source>
        <dbReference type="ARBA" id="ARBA00022884"/>
    </source>
</evidence>
<dbReference type="Gene3D" id="3.30.70.330">
    <property type="match status" value="1"/>
</dbReference>
<proteinExistence type="predicted"/>
<evidence type="ECO:0008006" key="4">
    <source>
        <dbReference type="Google" id="ProtNLM"/>
    </source>
</evidence>
<dbReference type="InterPro" id="IPR012677">
    <property type="entry name" value="Nucleotide-bd_a/b_plait_sf"/>
</dbReference>
<name>A0A8C8Y688_PANLE</name>
<dbReference type="OMA" id="RPFRGYE"/>
<dbReference type="AlphaFoldDB" id="A0A8C8Y688"/>
<reference evidence="2" key="1">
    <citation type="journal article" date="2019" name="bioRxiv">
        <title>Long live the king: chromosome-level assembly of the lion (Panthera leo) using linked-read, Hi-C, and long read data.</title>
        <authorList>
            <person name="Armstrong E.E."/>
            <person name="Taylor R.W."/>
            <person name="Miller D.E."/>
            <person name="Kaelin C."/>
            <person name="Barsh G."/>
            <person name="Hadly E.A."/>
            <person name="Petrov D."/>
        </authorList>
    </citation>
    <scope>NUCLEOTIDE SEQUENCE [LARGE SCALE GENOMIC DNA]</scope>
</reference>
<dbReference type="GeneTree" id="ENSGT00940000159617"/>
<dbReference type="Proteomes" id="UP000694399">
    <property type="component" value="Chromosome D2"/>
</dbReference>
<protein>
    <recommendedName>
        <fullName evidence="4">RRM domain-containing protein</fullName>
    </recommendedName>
</protein>
<keyword evidence="3" id="KW-1185">Reference proteome</keyword>
<dbReference type="PANTHER" id="PTHR10501">
    <property type="entry name" value="U1 SMALL NUCLEAR RIBONUCLEOPROTEIN A/U2 SMALL NUCLEAR RIBONUCLEOPROTEIN B"/>
    <property type="match status" value="1"/>
</dbReference>
<organism evidence="2 3">
    <name type="scientific">Panthera leo</name>
    <name type="common">Lion</name>
    <dbReference type="NCBI Taxonomy" id="9689"/>
    <lineage>
        <taxon>Eukaryota</taxon>
        <taxon>Metazoa</taxon>
        <taxon>Chordata</taxon>
        <taxon>Craniata</taxon>
        <taxon>Vertebrata</taxon>
        <taxon>Euteleostomi</taxon>
        <taxon>Mammalia</taxon>
        <taxon>Eutheria</taxon>
        <taxon>Laurasiatheria</taxon>
        <taxon>Carnivora</taxon>
        <taxon>Feliformia</taxon>
        <taxon>Felidae</taxon>
        <taxon>Pantherinae</taxon>
        <taxon>Panthera</taxon>
    </lineage>
</organism>
<dbReference type="Ensembl" id="ENSPLOT00000029729.1">
    <property type="protein sequence ID" value="ENSPLOP00000026926.1"/>
    <property type="gene ID" value="ENSPLOG00000019733.1"/>
</dbReference>
<keyword evidence="1" id="KW-0694">RNA-binding</keyword>
<dbReference type="InterPro" id="IPR035979">
    <property type="entry name" value="RBD_domain_sf"/>
</dbReference>
<evidence type="ECO:0000313" key="3">
    <source>
        <dbReference type="Proteomes" id="UP000694399"/>
    </source>
</evidence>
<dbReference type="SUPFAM" id="SSF54928">
    <property type="entry name" value="RNA-binding domain, RBD"/>
    <property type="match status" value="1"/>
</dbReference>
<reference evidence="2" key="3">
    <citation type="submission" date="2025-09" db="UniProtKB">
        <authorList>
            <consortium name="Ensembl"/>
        </authorList>
    </citation>
    <scope>IDENTIFICATION</scope>
</reference>
<evidence type="ECO:0000313" key="2">
    <source>
        <dbReference type="Ensembl" id="ENSPLOP00000026926.1"/>
    </source>
</evidence>
<dbReference type="GO" id="GO:0003723">
    <property type="term" value="F:RNA binding"/>
    <property type="evidence" value="ECO:0007669"/>
    <property type="project" value="UniProtKB-KW"/>
</dbReference>